<keyword evidence="3" id="KW-1185">Reference proteome</keyword>
<dbReference type="Gramene" id="Psat02G0357600-T1">
    <property type="protein sequence ID" value="KAI5437507.1"/>
    <property type="gene ID" value="KIW84_023576"/>
</dbReference>
<evidence type="ECO:0000313" key="1">
    <source>
        <dbReference type="EMBL" id="KAI5437507.1"/>
    </source>
</evidence>
<evidence type="ECO:0000313" key="2">
    <source>
        <dbReference type="EMBL" id="KAI5437513.1"/>
    </source>
</evidence>
<gene>
    <name evidence="1" type="ORF">KIW84_023576</name>
    <name evidence="2" type="ORF">KIW84_023578</name>
</gene>
<accession>A0A9D5B871</accession>
<comment type="caution">
    <text evidence="2">The sequence shown here is derived from an EMBL/GenBank/DDBJ whole genome shotgun (WGS) entry which is preliminary data.</text>
</comment>
<protein>
    <submittedName>
        <fullName evidence="2">Uncharacterized protein</fullName>
    </submittedName>
</protein>
<dbReference type="EMBL" id="JAMSHJ010000002">
    <property type="protein sequence ID" value="KAI5437507.1"/>
    <property type="molecule type" value="Genomic_DNA"/>
</dbReference>
<proteinExistence type="predicted"/>
<evidence type="ECO:0000313" key="3">
    <source>
        <dbReference type="Proteomes" id="UP001058974"/>
    </source>
</evidence>
<dbReference type="AlphaFoldDB" id="A0A9D5B871"/>
<dbReference type="Gramene" id="Psat02G0357800-T1">
    <property type="protein sequence ID" value="KAI5437513.1"/>
    <property type="gene ID" value="KIW84_023578"/>
</dbReference>
<reference evidence="2 3" key="1">
    <citation type="journal article" date="2022" name="Nat. Genet.">
        <title>Improved pea reference genome and pan-genome highlight genomic features and evolutionary characteristics.</title>
        <authorList>
            <person name="Yang T."/>
            <person name="Liu R."/>
            <person name="Luo Y."/>
            <person name="Hu S."/>
            <person name="Wang D."/>
            <person name="Wang C."/>
            <person name="Pandey M.K."/>
            <person name="Ge S."/>
            <person name="Xu Q."/>
            <person name="Li N."/>
            <person name="Li G."/>
            <person name="Huang Y."/>
            <person name="Saxena R.K."/>
            <person name="Ji Y."/>
            <person name="Li M."/>
            <person name="Yan X."/>
            <person name="He Y."/>
            <person name="Liu Y."/>
            <person name="Wang X."/>
            <person name="Xiang C."/>
            <person name="Varshney R.K."/>
            <person name="Ding H."/>
            <person name="Gao S."/>
            <person name="Zong X."/>
        </authorList>
    </citation>
    <scope>NUCLEOTIDE SEQUENCE [LARGE SCALE GENOMIC DNA]</scope>
    <source>
        <strain evidence="2 3">cv. Zhongwan 6</strain>
    </source>
</reference>
<sequence length="184" mass="20678">MGNRDVIITSPKLMESDSGKFPIFDVEATIAIAWDCMVSLLKKIEANQASFRSATGVTAMLPFLVPILKKLGVLVEILKSGMVTNPPGSPYRLSVDAKCDTMGALWCPVNPDKERVCRHQHLNSRLIVITTYRVSICHKGYNRNRHITTRRSSGNNISIQLSSVTEFRYRQQQQRKAVATLVFR</sequence>
<dbReference type="EMBL" id="JAMSHJ010000002">
    <property type="protein sequence ID" value="KAI5437513.1"/>
    <property type="molecule type" value="Genomic_DNA"/>
</dbReference>
<organism evidence="2 3">
    <name type="scientific">Pisum sativum</name>
    <name type="common">Garden pea</name>
    <name type="synonym">Lathyrus oleraceus</name>
    <dbReference type="NCBI Taxonomy" id="3888"/>
    <lineage>
        <taxon>Eukaryota</taxon>
        <taxon>Viridiplantae</taxon>
        <taxon>Streptophyta</taxon>
        <taxon>Embryophyta</taxon>
        <taxon>Tracheophyta</taxon>
        <taxon>Spermatophyta</taxon>
        <taxon>Magnoliopsida</taxon>
        <taxon>eudicotyledons</taxon>
        <taxon>Gunneridae</taxon>
        <taxon>Pentapetalae</taxon>
        <taxon>rosids</taxon>
        <taxon>fabids</taxon>
        <taxon>Fabales</taxon>
        <taxon>Fabaceae</taxon>
        <taxon>Papilionoideae</taxon>
        <taxon>50 kb inversion clade</taxon>
        <taxon>NPAAA clade</taxon>
        <taxon>Hologalegina</taxon>
        <taxon>IRL clade</taxon>
        <taxon>Fabeae</taxon>
        <taxon>Lathyrus</taxon>
    </lineage>
</organism>
<dbReference type="Proteomes" id="UP001058974">
    <property type="component" value="Chromosome 2"/>
</dbReference>
<name>A0A9D5B871_PEA</name>